<dbReference type="GO" id="GO:0016020">
    <property type="term" value="C:membrane"/>
    <property type="evidence" value="ECO:0007669"/>
    <property type="project" value="UniProtKB-SubCell"/>
</dbReference>
<accession>A0AAD7KVQ0</accession>
<evidence type="ECO:0000256" key="5">
    <source>
        <dbReference type="ARBA" id="ARBA00022989"/>
    </source>
</evidence>
<keyword evidence="7 8" id="KW-0349">Heme</keyword>
<dbReference type="GO" id="GO:0020037">
    <property type="term" value="F:heme binding"/>
    <property type="evidence" value="ECO:0007669"/>
    <property type="project" value="InterPro"/>
</dbReference>
<dbReference type="GO" id="GO:0005506">
    <property type="term" value="F:iron ion binding"/>
    <property type="evidence" value="ECO:0007669"/>
    <property type="project" value="InterPro"/>
</dbReference>
<gene>
    <name evidence="10" type="ORF">O6P43_030951</name>
</gene>
<keyword evidence="8" id="KW-0503">Monooxygenase</keyword>
<dbReference type="GO" id="GO:0016125">
    <property type="term" value="P:sterol metabolic process"/>
    <property type="evidence" value="ECO:0007669"/>
    <property type="project" value="TreeGrafter"/>
</dbReference>
<dbReference type="InterPro" id="IPR001128">
    <property type="entry name" value="Cyt_P450"/>
</dbReference>
<dbReference type="PRINTS" id="PR00463">
    <property type="entry name" value="EP450I"/>
</dbReference>
<dbReference type="InterPro" id="IPR002401">
    <property type="entry name" value="Cyt_P450_E_grp-I"/>
</dbReference>
<reference evidence="10" key="1">
    <citation type="journal article" date="2023" name="Science">
        <title>Elucidation of the pathway for biosynthesis of saponin adjuvants from the soapbark tree.</title>
        <authorList>
            <person name="Reed J."/>
            <person name="Orme A."/>
            <person name="El-Demerdash A."/>
            <person name="Owen C."/>
            <person name="Martin L.B.B."/>
            <person name="Misra R.C."/>
            <person name="Kikuchi S."/>
            <person name="Rejzek M."/>
            <person name="Martin A.C."/>
            <person name="Harkess A."/>
            <person name="Leebens-Mack J."/>
            <person name="Louveau T."/>
            <person name="Stephenson M.J."/>
            <person name="Osbourn A."/>
        </authorList>
    </citation>
    <scope>NUCLEOTIDE SEQUENCE</scope>
    <source>
        <strain evidence="10">S10</strain>
    </source>
</reference>
<evidence type="ECO:0000313" key="10">
    <source>
        <dbReference type="EMBL" id="KAJ7945961.1"/>
    </source>
</evidence>
<comment type="cofactor">
    <cofactor evidence="7">
        <name>heme</name>
        <dbReference type="ChEBI" id="CHEBI:30413"/>
    </cofactor>
</comment>
<dbReference type="KEGG" id="qsa:O6P43_030951"/>
<dbReference type="SUPFAM" id="SSF48264">
    <property type="entry name" value="Cytochrome P450"/>
    <property type="match status" value="1"/>
</dbReference>
<evidence type="ECO:0000256" key="2">
    <source>
        <dbReference type="ARBA" id="ARBA00010617"/>
    </source>
</evidence>
<dbReference type="AlphaFoldDB" id="A0AAD7KVQ0"/>
<comment type="caution">
    <text evidence="10">The sequence shown here is derived from an EMBL/GenBank/DDBJ whole genome shotgun (WGS) entry which is preliminary data.</text>
</comment>
<protein>
    <submittedName>
        <fullName evidence="10">Cytochrome P450</fullName>
    </submittedName>
</protein>
<dbReference type="InterPro" id="IPR036396">
    <property type="entry name" value="Cyt_P450_sf"/>
</dbReference>
<keyword evidence="8" id="KW-0560">Oxidoreductase</keyword>
<dbReference type="GO" id="GO:0016132">
    <property type="term" value="P:brassinosteroid biosynthetic process"/>
    <property type="evidence" value="ECO:0007669"/>
    <property type="project" value="TreeGrafter"/>
</dbReference>
<keyword evidence="11" id="KW-1185">Reference proteome</keyword>
<dbReference type="Proteomes" id="UP001163823">
    <property type="component" value="Chromosome 13"/>
</dbReference>
<dbReference type="GO" id="GO:0010268">
    <property type="term" value="P:brassinosteroid homeostasis"/>
    <property type="evidence" value="ECO:0007669"/>
    <property type="project" value="TreeGrafter"/>
</dbReference>
<dbReference type="GO" id="GO:0016705">
    <property type="term" value="F:oxidoreductase activity, acting on paired donors, with incorporation or reduction of molecular oxygen"/>
    <property type="evidence" value="ECO:0007669"/>
    <property type="project" value="InterPro"/>
</dbReference>
<evidence type="ECO:0000256" key="7">
    <source>
        <dbReference type="PIRSR" id="PIRSR602401-1"/>
    </source>
</evidence>
<evidence type="ECO:0000313" key="11">
    <source>
        <dbReference type="Proteomes" id="UP001163823"/>
    </source>
</evidence>
<feature type="binding site" description="axial binding residue" evidence="7">
    <location>
        <position position="387"/>
    </location>
    <ligand>
        <name>heme</name>
        <dbReference type="ChEBI" id="CHEBI:30413"/>
    </ligand>
    <ligandPart>
        <name>Fe</name>
        <dbReference type="ChEBI" id="CHEBI:18248"/>
    </ligandPart>
</feature>
<dbReference type="InterPro" id="IPR017972">
    <property type="entry name" value="Cyt_P450_CS"/>
</dbReference>
<proteinExistence type="inferred from homology"/>
<evidence type="ECO:0000256" key="6">
    <source>
        <dbReference type="ARBA" id="ARBA00023004"/>
    </source>
</evidence>
<keyword evidence="5 9" id="KW-1133">Transmembrane helix</keyword>
<name>A0AAD7KVQ0_QUISA</name>
<comment type="similarity">
    <text evidence="2 8">Belongs to the cytochrome P450 family.</text>
</comment>
<feature type="transmembrane region" description="Helical" evidence="9">
    <location>
        <begin position="7"/>
        <end position="27"/>
    </location>
</feature>
<evidence type="ECO:0000256" key="3">
    <source>
        <dbReference type="ARBA" id="ARBA00022692"/>
    </source>
</evidence>
<evidence type="ECO:0000256" key="8">
    <source>
        <dbReference type="RuleBase" id="RU000461"/>
    </source>
</evidence>
<evidence type="ECO:0000256" key="9">
    <source>
        <dbReference type="SAM" id="Phobius"/>
    </source>
</evidence>
<keyword evidence="9" id="KW-0472">Membrane</keyword>
<dbReference type="GO" id="GO:0004497">
    <property type="term" value="F:monooxygenase activity"/>
    <property type="evidence" value="ECO:0007669"/>
    <property type="project" value="UniProtKB-KW"/>
</dbReference>
<dbReference type="Pfam" id="PF00067">
    <property type="entry name" value="p450"/>
    <property type="match status" value="1"/>
</dbReference>
<evidence type="ECO:0000256" key="4">
    <source>
        <dbReference type="ARBA" id="ARBA00022723"/>
    </source>
</evidence>
<keyword evidence="6 7" id="KW-0408">Iron</keyword>
<dbReference type="PROSITE" id="PS00086">
    <property type="entry name" value="CYTOCHROME_P450"/>
    <property type="match status" value="1"/>
</dbReference>
<organism evidence="10 11">
    <name type="scientific">Quillaja saponaria</name>
    <name type="common">Soap bark tree</name>
    <dbReference type="NCBI Taxonomy" id="32244"/>
    <lineage>
        <taxon>Eukaryota</taxon>
        <taxon>Viridiplantae</taxon>
        <taxon>Streptophyta</taxon>
        <taxon>Embryophyta</taxon>
        <taxon>Tracheophyta</taxon>
        <taxon>Spermatophyta</taxon>
        <taxon>Magnoliopsida</taxon>
        <taxon>eudicotyledons</taxon>
        <taxon>Gunneridae</taxon>
        <taxon>Pentapetalae</taxon>
        <taxon>rosids</taxon>
        <taxon>fabids</taxon>
        <taxon>Fabales</taxon>
        <taxon>Quillajaceae</taxon>
        <taxon>Quillaja</taxon>
    </lineage>
</organism>
<dbReference type="EMBL" id="JARAOO010000013">
    <property type="protein sequence ID" value="KAJ7945961.1"/>
    <property type="molecule type" value="Genomic_DNA"/>
</dbReference>
<dbReference type="PANTHER" id="PTHR24286:SF12">
    <property type="entry name" value="CYTOCHROME P450 FAMILY PROTEIN, EXPRESSED"/>
    <property type="match status" value="1"/>
</dbReference>
<keyword evidence="3 9" id="KW-0812">Transmembrane</keyword>
<evidence type="ECO:0000256" key="1">
    <source>
        <dbReference type="ARBA" id="ARBA00004167"/>
    </source>
</evidence>
<dbReference type="Gene3D" id="1.10.630.10">
    <property type="entry name" value="Cytochrome P450"/>
    <property type="match status" value="1"/>
</dbReference>
<dbReference type="PRINTS" id="PR00385">
    <property type="entry name" value="P450"/>
</dbReference>
<keyword evidence="4 7" id="KW-0479">Metal-binding</keyword>
<sequence>MTMMGLGVWLGLGLGGLPLLLWLLWWWNELWYVIPLKLKCSGTGTKLPPGNMGLPFLGETLTFLWYFKFLRRPEAFINAKRRKYGDEVGLFKTHLFGTPSIISFLPSANKFVFQSEDDFMLKWPNVELVGNSSLGKIKAYVEIKKATLENIGKLFVSLEPGHLLNDMDELFRGMVNGIRAYPLNVPGTAYRHALQCRKRLEAIFRVELEKKKSRNEVQTIDLMDGLMQIKDEEGNKLSDQEVVDNIVSLVVAGYESTSLASMWAIYYLAKSADVLRKLREENMAISKNNIGDHISSEDVSGLKYTNKVVEETIRMANIAPFVFRQATKEAEYKGYKIPKDWKLLVWIRYLHTNPENFEDPMCFNPDRWNEPAKVGTYQVFGGGSRICAGNMLARIQLALFLHHLSIGYKWELVNPDAEMIYLPHQKPVDGVEAVFSKL</sequence>
<dbReference type="PANTHER" id="PTHR24286">
    <property type="entry name" value="CYTOCHROME P450 26"/>
    <property type="match status" value="1"/>
</dbReference>
<comment type="subcellular location">
    <subcellularLocation>
        <location evidence="1">Membrane</location>
        <topology evidence="1">Single-pass membrane protein</topology>
    </subcellularLocation>
</comment>